<name>A0A0M0J978_9EUKA</name>
<comment type="caution">
    <text evidence="1">The sequence shown here is derived from an EMBL/GenBank/DDBJ whole genome shotgun (WGS) entry which is preliminary data.</text>
</comment>
<dbReference type="EMBL" id="JWZX01003217">
    <property type="protein sequence ID" value="KOO23136.1"/>
    <property type="molecule type" value="Genomic_DNA"/>
</dbReference>
<proteinExistence type="predicted"/>
<protein>
    <submittedName>
        <fullName evidence="1">Uncharacterized protein</fullName>
    </submittedName>
</protein>
<dbReference type="AlphaFoldDB" id="A0A0M0J978"/>
<gene>
    <name evidence="1" type="ORF">Ctob_001297</name>
</gene>
<sequence>MPSTSAISENLSTIAGSLLATLNKKVKQATSSTLELSKGLVDDIKGLTGAQPAQTLAAAAQREAPTGGGFA</sequence>
<evidence type="ECO:0000313" key="2">
    <source>
        <dbReference type="Proteomes" id="UP000037460"/>
    </source>
</evidence>
<keyword evidence="2" id="KW-1185">Reference proteome</keyword>
<reference evidence="2" key="1">
    <citation type="journal article" date="2015" name="PLoS Genet.">
        <title>Genome Sequence and Transcriptome Analyses of Chrysochromulina tobin: Metabolic Tools for Enhanced Algal Fitness in the Prominent Order Prymnesiales (Haptophyceae).</title>
        <authorList>
            <person name="Hovde B.T."/>
            <person name="Deodato C.R."/>
            <person name="Hunsperger H.M."/>
            <person name="Ryken S.A."/>
            <person name="Yost W."/>
            <person name="Jha R.K."/>
            <person name="Patterson J."/>
            <person name="Monnat R.J. Jr."/>
            <person name="Barlow S.B."/>
            <person name="Starkenburg S.R."/>
            <person name="Cattolico R.A."/>
        </authorList>
    </citation>
    <scope>NUCLEOTIDE SEQUENCE</scope>
    <source>
        <strain evidence="2">CCMP291</strain>
    </source>
</reference>
<dbReference type="Proteomes" id="UP000037460">
    <property type="component" value="Unassembled WGS sequence"/>
</dbReference>
<accession>A0A0M0J978</accession>
<organism evidence="1 2">
    <name type="scientific">Chrysochromulina tobinii</name>
    <dbReference type="NCBI Taxonomy" id="1460289"/>
    <lineage>
        <taxon>Eukaryota</taxon>
        <taxon>Haptista</taxon>
        <taxon>Haptophyta</taxon>
        <taxon>Prymnesiophyceae</taxon>
        <taxon>Prymnesiales</taxon>
        <taxon>Chrysochromulinaceae</taxon>
        <taxon>Chrysochromulina</taxon>
    </lineage>
</organism>
<evidence type="ECO:0000313" key="1">
    <source>
        <dbReference type="EMBL" id="KOO23136.1"/>
    </source>
</evidence>